<feature type="transmembrane region" description="Helical" evidence="7">
    <location>
        <begin position="43"/>
        <end position="68"/>
    </location>
</feature>
<keyword evidence="4 7" id="KW-1133">Transmembrane helix</keyword>
<feature type="transmembrane region" description="Helical" evidence="7">
    <location>
        <begin position="319"/>
        <end position="340"/>
    </location>
</feature>
<dbReference type="InterPro" id="IPR044772">
    <property type="entry name" value="NO3_transporter"/>
</dbReference>
<dbReference type="GO" id="GO:0015112">
    <property type="term" value="F:nitrate transmembrane transporter activity"/>
    <property type="evidence" value="ECO:0007669"/>
    <property type="project" value="InterPro"/>
</dbReference>
<feature type="transmembrane region" description="Helical" evidence="7">
    <location>
        <begin position="245"/>
        <end position="267"/>
    </location>
</feature>
<dbReference type="EMBL" id="AZXY01000003">
    <property type="protein sequence ID" value="KSZ59237.1"/>
    <property type="molecule type" value="Genomic_DNA"/>
</dbReference>
<dbReference type="InterPro" id="IPR011701">
    <property type="entry name" value="MFS"/>
</dbReference>
<feature type="transmembrane region" description="Helical" evidence="7">
    <location>
        <begin position="109"/>
        <end position="129"/>
    </location>
</feature>
<sequence length="484" mass="51351">MATFIENESLRDKFARKHNIERWDAEDVEAWEAGGKQVAKRNLIWSVIAEHVGFSVWSIWSVMVLFMPTEVYGIDAAGKFFLVAVPTLVGAILRIPYTVATARFGGRNWTIFSALVLLIPTIGALYLMLNPGHSYTTFMLVAALAGVGGGNFASSMTNINAFYPQRLKGWALGLNAGGGNIGVPAVQLIGLLVIATVGNTEPWIVCAVYLVLCAVAALGAALFMDNLRDQKADLRAMGAALKFRDSWIISFLYIGTFGSFIGFSFAFGQVLQINFLAGGDTPAQAALHAAQIAFIGPLLGSISRPLGGKLADRIGGGKITLYTFVAMALAAAVLIVAGTLDDRTTGAATGGVLTAMVLGFIALFLLSGLGNGSVYKMIPSIFEARAQDLDELDRDEKAAWSRSMSGALIGFAGAIGGLGGVGINLVFRASYGGEAQSATMAFWVFAIFYLVCIAVTWFVFLRRPNTTPTSEPSTEVPALARVAV</sequence>
<keyword evidence="6 7" id="KW-0472">Membrane</keyword>
<feature type="domain" description="Major facilitator superfamily (MFS) profile" evidence="8">
    <location>
        <begin position="41"/>
        <end position="464"/>
    </location>
</feature>
<comment type="caution">
    <text evidence="9">The sequence shown here is derived from an EMBL/GenBank/DDBJ whole genome shotgun (WGS) entry which is preliminary data.</text>
</comment>
<reference evidence="10" key="1">
    <citation type="submission" date="2015-01" db="EMBL/GenBank/DDBJ databases">
        <title>Draft genome sequence of Rhodococcus pyridinivorans strain KG-16, a hydrocarbon-degrading bacterium.</title>
        <authorList>
            <person name="Aggarwal R.K."/>
            <person name="Dawar C."/>
        </authorList>
    </citation>
    <scope>NUCLEOTIDE SEQUENCE [LARGE SCALE GENOMIC DNA]</scope>
    <source>
        <strain evidence="10">KG-16</strain>
    </source>
</reference>
<evidence type="ECO:0000259" key="8">
    <source>
        <dbReference type="PROSITE" id="PS50850"/>
    </source>
</evidence>
<feature type="transmembrane region" description="Helical" evidence="7">
    <location>
        <begin position="202"/>
        <end position="224"/>
    </location>
</feature>
<feature type="transmembrane region" description="Helical" evidence="7">
    <location>
        <begin position="135"/>
        <end position="153"/>
    </location>
</feature>
<feature type="transmembrane region" description="Helical" evidence="7">
    <location>
        <begin position="439"/>
        <end position="460"/>
    </location>
</feature>
<dbReference type="PATRIC" id="fig|1441730.3.peg.1629"/>
<evidence type="ECO:0000313" key="10">
    <source>
        <dbReference type="Proteomes" id="UP000053060"/>
    </source>
</evidence>
<evidence type="ECO:0000256" key="5">
    <source>
        <dbReference type="ARBA" id="ARBA00023063"/>
    </source>
</evidence>
<dbReference type="InterPro" id="IPR020846">
    <property type="entry name" value="MFS_dom"/>
</dbReference>
<dbReference type="Pfam" id="PF07690">
    <property type="entry name" value="MFS_1"/>
    <property type="match status" value="1"/>
</dbReference>
<proteinExistence type="inferred from homology"/>
<reference evidence="9 10" key="2">
    <citation type="journal article" date="2016" name="Genome Announc.">
        <title>Draft Genome Sequence of a Versatile Hydrocarbon-Degrading Bacterium, Rhodococcus pyridinivorans Strain KG-16, Collected from Oil Fields in India.</title>
        <authorList>
            <person name="Aggarwal R.K."/>
            <person name="Dawar C."/>
            <person name="Phanindranath R."/>
            <person name="Mutnuri L."/>
            <person name="Dayal A.M."/>
        </authorList>
    </citation>
    <scope>NUCLEOTIDE SEQUENCE [LARGE SCALE GENOMIC DNA]</scope>
    <source>
        <strain evidence="9 10">KG-16</strain>
    </source>
</reference>
<feature type="transmembrane region" description="Helical" evidence="7">
    <location>
        <begin position="287"/>
        <end position="307"/>
    </location>
</feature>
<dbReference type="AlphaFoldDB" id="A0A0V9UML4"/>
<feature type="transmembrane region" description="Helical" evidence="7">
    <location>
        <begin position="80"/>
        <end position="97"/>
    </location>
</feature>
<evidence type="ECO:0000256" key="7">
    <source>
        <dbReference type="SAM" id="Phobius"/>
    </source>
</evidence>
<dbReference type="RefSeq" id="WP_060651358.1">
    <property type="nucleotide sequence ID" value="NZ_AZXY01000003.1"/>
</dbReference>
<protein>
    <submittedName>
        <fullName evidence="9">Major facilitator transporter</fullName>
    </submittedName>
</protein>
<evidence type="ECO:0000256" key="1">
    <source>
        <dbReference type="ARBA" id="ARBA00004651"/>
    </source>
</evidence>
<organism evidence="9 10">
    <name type="scientific">Rhodococcus pyridinivorans KG-16</name>
    <dbReference type="NCBI Taxonomy" id="1441730"/>
    <lineage>
        <taxon>Bacteria</taxon>
        <taxon>Bacillati</taxon>
        <taxon>Actinomycetota</taxon>
        <taxon>Actinomycetes</taxon>
        <taxon>Mycobacteriales</taxon>
        <taxon>Nocardiaceae</taxon>
        <taxon>Rhodococcus</taxon>
    </lineage>
</organism>
<keyword evidence="3 7" id="KW-0812">Transmembrane</keyword>
<evidence type="ECO:0000256" key="6">
    <source>
        <dbReference type="ARBA" id="ARBA00023136"/>
    </source>
</evidence>
<dbReference type="CDD" id="cd17341">
    <property type="entry name" value="MFS_NRT2_like"/>
    <property type="match status" value="1"/>
</dbReference>
<evidence type="ECO:0000256" key="3">
    <source>
        <dbReference type="ARBA" id="ARBA00022692"/>
    </source>
</evidence>
<comment type="subcellular location">
    <subcellularLocation>
        <location evidence="1">Cell membrane</location>
        <topology evidence="1">Multi-pass membrane protein</topology>
    </subcellularLocation>
</comment>
<gene>
    <name evidence="9" type="ORF">Z045_07770</name>
</gene>
<dbReference type="SUPFAM" id="SSF103473">
    <property type="entry name" value="MFS general substrate transporter"/>
    <property type="match status" value="1"/>
</dbReference>
<evidence type="ECO:0000313" key="9">
    <source>
        <dbReference type="EMBL" id="KSZ59237.1"/>
    </source>
</evidence>
<feature type="transmembrane region" description="Helical" evidence="7">
    <location>
        <begin position="174"/>
        <end position="196"/>
    </location>
</feature>
<feature type="transmembrane region" description="Helical" evidence="7">
    <location>
        <begin position="407"/>
        <end position="427"/>
    </location>
</feature>
<comment type="similarity">
    <text evidence="2">Belongs to the major facilitator superfamily. Nitrate/nitrite porter (TC 2.A.1.8) family.</text>
</comment>
<dbReference type="PANTHER" id="PTHR23515">
    <property type="entry name" value="HIGH-AFFINITY NITRATE TRANSPORTER 2.3"/>
    <property type="match status" value="1"/>
</dbReference>
<accession>A0A0V9UML4</accession>
<dbReference type="Gene3D" id="1.20.1250.20">
    <property type="entry name" value="MFS general substrate transporter like domains"/>
    <property type="match status" value="1"/>
</dbReference>
<dbReference type="GO" id="GO:0042128">
    <property type="term" value="P:nitrate assimilation"/>
    <property type="evidence" value="ECO:0007669"/>
    <property type="project" value="UniProtKB-KW"/>
</dbReference>
<feature type="transmembrane region" description="Helical" evidence="7">
    <location>
        <begin position="346"/>
        <end position="369"/>
    </location>
</feature>
<keyword evidence="5" id="KW-0534">Nitrate assimilation</keyword>
<dbReference type="PROSITE" id="PS50850">
    <property type="entry name" value="MFS"/>
    <property type="match status" value="1"/>
</dbReference>
<dbReference type="GO" id="GO:0005886">
    <property type="term" value="C:plasma membrane"/>
    <property type="evidence" value="ECO:0007669"/>
    <property type="project" value="UniProtKB-SubCell"/>
</dbReference>
<dbReference type="Proteomes" id="UP000053060">
    <property type="component" value="Unassembled WGS sequence"/>
</dbReference>
<evidence type="ECO:0000256" key="4">
    <source>
        <dbReference type="ARBA" id="ARBA00022989"/>
    </source>
</evidence>
<evidence type="ECO:0000256" key="2">
    <source>
        <dbReference type="ARBA" id="ARBA00008432"/>
    </source>
</evidence>
<name>A0A0V9UML4_9NOCA</name>
<dbReference type="InterPro" id="IPR036259">
    <property type="entry name" value="MFS_trans_sf"/>
</dbReference>